<dbReference type="GO" id="GO:0003755">
    <property type="term" value="F:peptidyl-prolyl cis-trans isomerase activity"/>
    <property type="evidence" value="ECO:0007669"/>
    <property type="project" value="UniProtKB-UniRule"/>
</dbReference>
<keyword evidence="4" id="KW-1185">Reference proteome</keyword>
<dbReference type="VEuPathDB" id="FungiDB:SPRG_00516"/>
<keyword evidence="1" id="KW-0697">Rotamase</keyword>
<evidence type="ECO:0000313" key="3">
    <source>
        <dbReference type="EMBL" id="KDO35773.1"/>
    </source>
</evidence>
<dbReference type="Proteomes" id="UP000030745">
    <property type="component" value="Unassembled WGS sequence"/>
</dbReference>
<dbReference type="STRING" id="695850.A0A067CZ70"/>
<dbReference type="RefSeq" id="XP_012194000.1">
    <property type="nucleotide sequence ID" value="XM_012338610.1"/>
</dbReference>
<feature type="domain" description="PPIase cyclophilin-type" evidence="2">
    <location>
        <begin position="152"/>
        <end position="295"/>
    </location>
</feature>
<proteinExistence type="inferred from homology"/>
<dbReference type="EMBL" id="KK583189">
    <property type="protein sequence ID" value="KDO35773.1"/>
    <property type="molecule type" value="Genomic_DNA"/>
</dbReference>
<comment type="similarity">
    <text evidence="1">Belongs to the cyclophilin-type PPIase family.</text>
</comment>
<dbReference type="InterPro" id="IPR029000">
    <property type="entry name" value="Cyclophilin-like_dom_sf"/>
</dbReference>
<dbReference type="InterPro" id="IPR002130">
    <property type="entry name" value="Cyclophilin-type_PPIase_dom"/>
</dbReference>
<protein>
    <recommendedName>
        <fullName evidence="1">Peptidyl-prolyl cis-trans isomerase</fullName>
        <shortName evidence="1">PPIase</shortName>
        <ecNumber evidence="1">5.2.1.8</ecNumber>
    </recommendedName>
</protein>
<dbReference type="EC" id="5.2.1.8" evidence="1"/>
<dbReference type="AlphaFoldDB" id="A0A067CZ70"/>
<dbReference type="GeneID" id="24123155"/>
<keyword evidence="1" id="KW-0413">Isomerase</keyword>
<dbReference type="Gene3D" id="2.40.100.10">
    <property type="entry name" value="Cyclophilin-like"/>
    <property type="match status" value="1"/>
</dbReference>
<sequence>MADESVVIEVAGVLTDPAFQRMRHLALALREHVDGVSLLIKALLEVDYAPFLYKQGLFQEFPHHPASAPIAFVPPSPSDASSSTGNTYIGDAEAFAEFCAIKYGLPETLSDSDAKALADDAWRTYRERSGHAFCYLKFAVDEHAVTPRDELVVLELYTDTCPKACENFAKLCDSGYAGLPVHRIVAGGWIQSGDVEHQGRGDGRGGCVVAADGVFEDETFCISHDQPGILSMANAGPHTNGAQFFITLAPLPWLDKNKVAFGRVVRGLQTVHAVGRLQTVNERPITPCIITECGRLPL</sequence>
<comment type="catalytic activity">
    <reaction evidence="1">
        <text>[protein]-peptidylproline (omega=180) = [protein]-peptidylproline (omega=0)</text>
        <dbReference type="Rhea" id="RHEA:16237"/>
        <dbReference type="Rhea" id="RHEA-COMP:10747"/>
        <dbReference type="Rhea" id="RHEA-COMP:10748"/>
        <dbReference type="ChEBI" id="CHEBI:83833"/>
        <dbReference type="ChEBI" id="CHEBI:83834"/>
        <dbReference type="EC" id="5.2.1.8"/>
    </reaction>
</comment>
<dbReference type="OMA" id="KACENFA"/>
<evidence type="ECO:0000313" key="4">
    <source>
        <dbReference type="Proteomes" id="UP000030745"/>
    </source>
</evidence>
<dbReference type="PANTHER" id="PTHR11071:SF561">
    <property type="entry name" value="PEPTIDYL-PROLYL CIS-TRANS ISOMERASE D-RELATED"/>
    <property type="match status" value="1"/>
</dbReference>
<dbReference type="PANTHER" id="PTHR11071">
    <property type="entry name" value="PEPTIDYL-PROLYL CIS-TRANS ISOMERASE"/>
    <property type="match status" value="1"/>
</dbReference>
<dbReference type="SUPFAM" id="SSF50891">
    <property type="entry name" value="Cyclophilin-like"/>
    <property type="match status" value="1"/>
</dbReference>
<accession>A0A067CZ70</accession>
<dbReference type="PROSITE" id="PS50072">
    <property type="entry name" value="CSA_PPIASE_2"/>
    <property type="match status" value="1"/>
</dbReference>
<name>A0A067CZ70_SAPPC</name>
<gene>
    <name evidence="3" type="ORF">SPRG_00516</name>
</gene>
<evidence type="ECO:0000256" key="1">
    <source>
        <dbReference type="RuleBase" id="RU363019"/>
    </source>
</evidence>
<evidence type="ECO:0000259" key="2">
    <source>
        <dbReference type="PROSITE" id="PS50072"/>
    </source>
</evidence>
<reference evidence="3 4" key="1">
    <citation type="journal article" date="2013" name="PLoS Genet.">
        <title>Distinctive expansion of potential virulence genes in the genome of the oomycete fish pathogen Saprolegnia parasitica.</title>
        <authorList>
            <person name="Jiang R.H."/>
            <person name="de Bruijn I."/>
            <person name="Haas B.J."/>
            <person name="Belmonte R."/>
            <person name="Lobach L."/>
            <person name="Christie J."/>
            <person name="van den Ackerveken G."/>
            <person name="Bottin A."/>
            <person name="Bulone V."/>
            <person name="Diaz-Moreno S.M."/>
            <person name="Dumas B."/>
            <person name="Fan L."/>
            <person name="Gaulin E."/>
            <person name="Govers F."/>
            <person name="Grenville-Briggs L.J."/>
            <person name="Horner N.R."/>
            <person name="Levin J.Z."/>
            <person name="Mammella M."/>
            <person name="Meijer H.J."/>
            <person name="Morris P."/>
            <person name="Nusbaum C."/>
            <person name="Oome S."/>
            <person name="Phillips A.J."/>
            <person name="van Rooyen D."/>
            <person name="Rzeszutek E."/>
            <person name="Saraiva M."/>
            <person name="Secombes C.J."/>
            <person name="Seidl M.F."/>
            <person name="Snel B."/>
            <person name="Stassen J.H."/>
            <person name="Sykes S."/>
            <person name="Tripathy S."/>
            <person name="van den Berg H."/>
            <person name="Vega-Arreguin J.C."/>
            <person name="Wawra S."/>
            <person name="Young S.K."/>
            <person name="Zeng Q."/>
            <person name="Dieguez-Uribeondo J."/>
            <person name="Russ C."/>
            <person name="Tyler B.M."/>
            <person name="van West P."/>
        </authorList>
    </citation>
    <scope>NUCLEOTIDE SEQUENCE [LARGE SCALE GENOMIC DNA]</scope>
    <source>
        <strain evidence="3 4">CBS 223.65</strain>
    </source>
</reference>
<dbReference type="OrthoDB" id="408413at2759"/>
<organism evidence="3 4">
    <name type="scientific">Saprolegnia parasitica (strain CBS 223.65)</name>
    <dbReference type="NCBI Taxonomy" id="695850"/>
    <lineage>
        <taxon>Eukaryota</taxon>
        <taxon>Sar</taxon>
        <taxon>Stramenopiles</taxon>
        <taxon>Oomycota</taxon>
        <taxon>Saprolegniomycetes</taxon>
        <taxon>Saprolegniales</taxon>
        <taxon>Saprolegniaceae</taxon>
        <taxon>Saprolegnia</taxon>
    </lineage>
</organism>
<dbReference type="Pfam" id="PF00160">
    <property type="entry name" value="Pro_isomerase"/>
    <property type="match status" value="1"/>
</dbReference>
<dbReference type="PRINTS" id="PR00153">
    <property type="entry name" value="CSAPPISMRASE"/>
</dbReference>
<dbReference type="GO" id="GO:0005737">
    <property type="term" value="C:cytoplasm"/>
    <property type="evidence" value="ECO:0007669"/>
    <property type="project" value="TreeGrafter"/>
</dbReference>
<dbReference type="KEGG" id="spar:SPRG_00516"/>
<comment type="function">
    <text evidence="1">PPIases accelerate the folding of proteins. It catalyzes the cis-trans isomerization of proline imidic peptide bonds in oligopeptides.</text>
</comment>